<protein>
    <submittedName>
        <fullName evidence="1">Uncharacterized protein</fullName>
    </submittedName>
</protein>
<dbReference type="InParanoid" id="K1WGS2"/>
<dbReference type="HOGENOM" id="CLU_549873_0_0_1"/>
<organism evidence="1 2">
    <name type="scientific">Marssonina brunnea f. sp. multigermtubi (strain MB_m1)</name>
    <name type="common">Marssonina leaf spot fungus</name>
    <dbReference type="NCBI Taxonomy" id="1072389"/>
    <lineage>
        <taxon>Eukaryota</taxon>
        <taxon>Fungi</taxon>
        <taxon>Dikarya</taxon>
        <taxon>Ascomycota</taxon>
        <taxon>Pezizomycotina</taxon>
        <taxon>Leotiomycetes</taxon>
        <taxon>Helotiales</taxon>
        <taxon>Drepanopezizaceae</taxon>
        <taxon>Drepanopeziza</taxon>
    </lineage>
</organism>
<keyword evidence="2" id="KW-1185">Reference proteome</keyword>
<dbReference type="GeneID" id="18761169"/>
<dbReference type="EMBL" id="JH921438">
    <property type="protein sequence ID" value="EKD16765.1"/>
    <property type="molecule type" value="Genomic_DNA"/>
</dbReference>
<proteinExistence type="predicted"/>
<evidence type="ECO:0000313" key="1">
    <source>
        <dbReference type="EMBL" id="EKD16765.1"/>
    </source>
</evidence>
<sequence length="582" mass="66995">MATMAWIPNDTSIDSLLAVLPFLPSKSPLQDTLDHLQLLPFYPTRTPLRQTAENYYLEGIQEWAMATPAEFDFAPEDIAMEMFARKYKKEDIFFLDDQGQRCIIRETLDYYQKKQWKGDRGLQRVSPRNAKNRHFYLRRYKKTLKQIDKPKAGGEIFAHCSEHQWNLPVGHERHVLSFPREILHLILEYSLTLKPERLCLQPMMITCNWKREWNEEHYNIMTYENDGFEVRKLPEAHEEFRSENIRSDLDGAYIEFRDVRRASIDAACLRVCKAFHAGTQFLYGGNRFVFKMLAPMGGCPPSTLYFKATKQWRPCPAKPPFDSRLPRKLNVVKQIIQQHLPLQKMPGWMAYDPFLRFLWSISPAKAALLRHLDFTGDVKLHQCARGACRCDHGLQDSLRLYIPFIVHFCPKVESIKIFAFEDRSGMVERQTEPGSRAPTLAEALLPILETDIRQIPRLRELNVVSAAYNYDTSCYDYSPLGCAEPTRRWLRARTRRERREAHAVMVARARDAIMANSKTVTGGSGQVSIGGGRDEVPGKCDGARSTLGCGFCGGKGHVWANCYNLCACGEYGHLRGRCRGRK</sequence>
<name>K1WGS2_MARBU</name>
<dbReference type="OrthoDB" id="3505248at2759"/>
<reference evidence="1 2" key="1">
    <citation type="journal article" date="2012" name="BMC Genomics">
        <title>Sequencing the genome of Marssonina brunnea reveals fungus-poplar co-evolution.</title>
        <authorList>
            <person name="Zhu S."/>
            <person name="Cao Y.-Z."/>
            <person name="Jiang C."/>
            <person name="Tan B.-Y."/>
            <person name="Wang Z."/>
            <person name="Feng S."/>
            <person name="Zhang L."/>
            <person name="Su X.-H."/>
            <person name="Brejova B."/>
            <person name="Vinar T."/>
            <person name="Xu M."/>
            <person name="Wang M.-X."/>
            <person name="Zhang S.-G."/>
            <person name="Huang M.-R."/>
            <person name="Wu R."/>
            <person name="Zhou Y."/>
        </authorList>
    </citation>
    <scope>NUCLEOTIDE SEQUENCE [LARGE SCALE GENOMIC DNA]</scope>
    <source>
        <strain evidence="1 2">MB_m1</strain>
    </source>
</reference>
<dbReference type="OMA" id="VIEERAM"/>
<dbReference type="Proteomes" id="UP000006753">
    <property type="component" value="Unassembled WGS sequence"/>
</dbReference>
<dbReference type="KEGG" id="mbe:MBM_05234"/>
<evidence type="ECO:0000313" key="2">
    <source>
        <dbReference type="Proteomes" id="UP000006753"/>
    </source>
</evidence>
<gene>
    <name evidence="1" type="ORF">MBM_05234</name>
</gene>
<accession>K1WGS2</accession>
<dbReference type="AlphaFoldDB" id="K1WGS2"/>